<evidence type="ECO:0000313" key="4">
    <source>
        <dbReference type="Proteomes" id="UP000243558"/>
    </source>
</evidence>
<dbReference type="PANTHER" id="PTHR33420">
    <property type="entry name" value="FIMBRIAL SUBUNIT ELFA-RELATED"/>
    <property type="match status" value="1"/>
</dbReference>
<evidence type="ECO:0000256" key="1">
    <source>
        <dbReference type="SAM" id="SignalP"/>
    </source>
</evidence>
<dbReference type="RefSeq" id="WP_065239058.1">
    <property type="nucleotide sequence ID" value="NZ_JTJM01000015.1"/>
</dbReference>
<evidence type="ECO:0000259" key="2">
    <source>
        <dbReference type="Pfam" id="PF00419"/>
    </source>
</evidence>
<feature type="chain" id="PRO_5008358813" description="Fimbrial-type adhesion domain-containing protein" evidence="1">
    <location>
        <begin position="23"/>
        <end position="358"/>
    </location>
</feature>
<dbReference type="InterPro" id="IPR050263">
    <property type="entry name" value="Bact_Fimbrial_Adh_Pro"/>
</dbReference>
<dbReference type="OrthoDB" id="5691092at2"/>
<evidence type="ECO:0000313" key="3">
    <source>
        <dbReference type="EMBL" id="OBW92820.1"/>
    </source>
</evidence>
<dbReference type="InterPro" id="IPR008966">
    <property type="entry name" value="Adhesion_dom_sf"/>
</dbReference>
<dbReference type="Gene3D" id="2.60.40.1090">
    <property type="entry name" value="Fimbrial-type adhesion domain"/>
    <property type="match status" value="1"/>
</dbReference>
<gene>
    <name evidence="3" type="ORF">QV01_04110</name>
</gene>
<proteinExistence type="predicted"/>
<dbReference type="Pfam" id="PF00419">
    <property type="entry name" value="Fimbrial"/>
    <property type="match status" value="1"/>
</dbReference>
<comment type="caution">
    <text evidence="3">The sequence shown here is derived from an EMBL/GenBank/DDBJ whole genome shotgun (WGS) entry which is preliminary data.</text>
</comment>
<protein>
    <recommendedName>
        <fullName evidence="2">Fimbrial-type adhesion domain-containing protein</fullName>
    </recommendedName>
</protein>
<keyword evidence="4" id="KW-1185">Reference proteome</keyword>
<dbReference type="InterPro" id="IPR036937">
    <property type="entry name" value="Adhesion_dom_fimbrial_sf"/>
</dbReference>
<dbReference type="PANTHER" id="PTHR33420:SF26">
    <property type="entry name" value="FIMBRIAL SUBUNIT"/>
    <property type="match status" value="1"/>
</dbReference>
<sequence length="358" mass="39213">MMRRNNIFLGIICLFISGQGLAAIPNTIEVEGSRTGSTITYTGTISKNVKEDLCNKRDSYYGYWIEIKYDNNKQDESVFQENYFVDSINVSSKTGGMKTIQGNWSVNQTIKVAEINDTLSIQVQFDRKTATITKATPSIEGKPILDMTFVCWRKTGENSSALGSDGGVANGDLGERNNNLSKDVAPIGWRVKLVSKNNLTFSNTCTLLSEPTRTINLHQARTIDLNQGKEVSGGTFDVVLGCNQADVSDAYISFTDANNSTNNTQILTLDNTSTATNVGLKVYEEGNTSNASNAIRYGIATSPFASINDNNVRHFATSIQGVPMVKKSYKVYYVKTPQSSSSTAGSVNAKLIYNLYYQ</sequence>
<organism evidence="3 4">
    <name type="scientific">Gallibacterium genomosp. 3</name>
    <dbReference type="NCBI Taxonomy" id="505345"/>
    <lineage>
        <taxon>Bacteria</taxon>
        <taxon>Pseudomonadati</taxon>
        <taxon>Pseudomonadota</taxon>
        <taxon>Gammaproteobacteria</taxon>
        <taxon>Pasteurellales</taxon>
        <taxon>Pasteurellaceae</taxon>
        <taxon>Gallibacterium</taxon>
    </lineage>
</organism>
<feature type="domain" description="Fimbrial-type adhesion" evidence="2">
    <location>
        <begin position="200"/>
        <end position="358"/>
    </location>
</feature>
<dbReference type="GO" id="GO:0009289">
    <property type="term" value="C:pilus"/>
    <property type="evidence" value="ECO:0007669"/>
    <property type="project" value="InterPro"/>
</dbReference>
<dbReference type="AlphaFoldDB" id="A0A1A7NT92"/>
<name>A0A1A7NT92_9PAST</name>
<reference evidence="3 4" key="1">
    <citation type="submission" date="2014-11" db="EMBL/GenBank/DDBJ databases">
        <title>Pan-genome of Gallibacterium spp.</title>
        <authorList>
            <person name="Kudirkiene E."/>
            <person name="Bojesen A.M."/>
        </authorList>
    </citation>
    <scope>NUCLEOTIDE SEQUENCE [LARGE SCALE GENOMIC DNA]</scope>
    <source>
        <strain evidence="3 4">F151</strain>
    </source>
</reference>
<keyword evidence="1" id="KW-0732">Signal</keyword>
<feature type="signal peptide" evidence="1">
    <location>
        <begin position="1"/>
        <end position="22"/>
    </location>
</feature>
<dbReference type="SUPFAM" id="SSF49401">
    <property type="entry name" value="Bacterial adhesins"/>
    <property type="match status" value="1"/>
</dbReference>
<dbReference type="Proteomes" id="UP000243558">
    <property type="component" value="Unassembled WGS sequence"/>
</dbReference>
<dbReference type="InterPro" id="IPR000259">
    <property type="entry name" value="Adhesion_dom_fimbrial"/>
</dbReference>
<dbReference type="EMBL" id="JTJM01000015">
    <property type="protein sequence ID" value="OBW92820.1"/>
    <property type="molecule type" value="Genomic_DNA"/>
</dbReference>
<dbReference type="GO" id="GO:0043709">
    <property type="term" value="P:cell adhesion involved in single-species biofilm formation"/>
    <property type="evidence" value="ECO:0007669"/>
    <property type="project" value="TreeGrafter"/>
</dbReference>
<accession>A0A1A7NT92</accession>